<feature type="transmembrane region" description="Helical" evidence="1">
    <location>
        <begin position="310"/>
        <end position="333"/>
    </location>
</feature>
<dbReference type="SUPFAM" id="SSF53633">
    <property type="entry name" value="Carbamate kinase-like"/>
    <property type="match status" value="1"/>
</dbReference>
<name>A0A516NHN1_9NOCA</name>
<dbReference type="CDD" id="cd06259">
    <property type="entry name" value="YdcF-like"/>
    <property type="match status" value="1"/>
</dbReference>
<sequence>MIALLLGLALLGVFVVLVVREPRRLVNGVVLLAALIFSVIGVVDYDSESMLAVLAALLVMLSPLLVLVLAGLLMANGVHMARREGRRAANLLSLGLGIALVAPYVLFVVALVSGNLWLAVVLASGTLVVSFIGFLLLAFLLYSFVYLRLPAGRGAGAIVVHGSGLIGSRVPPLLAGRLDKALEVYAAEVAAGYRPLLVTSGGKGSDEELAEADAMAGYLIDRGLPDAAILRENRSATTRENLLFTRQLLAERGISTRMLLVTSNFHALRTAILARRMGLDAAVVGSPTALYYLPSAVLREFVGILFEHKWFYLTVCVALAAAPPLLVLILAAIPGEQ</sequence>
<proteinExistence type="predicted"/>
<dbReference type="PANTHER" id="PTHR30336">
    <property type="entry name" value="INNER MEMBRANE PROTEIN, PROBABLE PERMEASE"/>
    <property type="match status" value="1"/>
</dbReference>
<accession>A0A516NHN1</accession>
<gene>
    <name evidence="3" type="ORF">FOH10_06275</name>
</gene>
<dbReference type="Gene3D" id="3.40.50.620">
    <property type="entry name" value="HUPs"/>
    <property type="match status" value="1"/>
</dbReference>
<feature type="transmembrane region" description="Helical" evidence="1">
    <location>
        <begin position="51"/>
        <end position="76"/>
    </location>
</feature>
<dbReference type="GO" id="GO:0000270">
    <property type="term" value="P:peptidoglycan metabolic process"/>
    <property type="evidence" value="ECO:0007669"/>
    <property type="project" value="TreeGrafter"/>
</dbReference>
<dbReference type="RefSeq" id="WP_143980007.1">
    <property type="nucleotide sequence ID" value="NZ_CP041695.1"/>
</dbReference>
<keyword evidence="1" id="KW-0472">Membrane</keyword>
<dbReference type="InterPro" id="IPR051599">
    <property type="entry name" value="Cell_Envelope_Assoc"/>
</dbReference>
<dbReference type="GeneID" id="80332000"/>
<keyword evidence="1" id="KW-1133">Transmembrane helix</keyword>
<evidence type="ECO:0000259" key="2">
    <source>
        <dbReference type="Pfam" id="PF02698"/>
    </source>
</evidence>
<dbReference type="KEGG" id="nod:FOH10_06275"/>
<evidence type="ECO:0000313" key="4">
    <source>
        <dbReference type="Proteomes" id="UP000317039"/>
    </source>
</evidence>
<dbReference type="Proteomes" id="UP000317039">
    <property type="component" value="Chromosome"/>
</dbReference>
<dbReference type="GO" id="GO:0043164">
    <property type="term" value="P:Gram-negative-bacterium-type cell wall biogenesis"/>
    <property type="evidence" value="ECO:0007669"/>
    <property type="project" value="TreeGrafter"/>
</dbReference>
<feature type="domain" description="DUF218" evidence="2">
    <location>
        <begin position="157"/>
        <end position="303"/>
    </location>
</feature>
<reference evidence="3 4" key="1">
    <citation type="submission" date="2019-07" db="EMBL/GenBank/DDBJ databases">
        <title>Complete Genome Sequence and Methylome Analysis of Nocardia otitidis-caviarum NEB252.</title>
        <authorList>
            <person name="Fomenkov A."/>
            <person name="Anton B.P."/>
            <person name="Vincze T."/>
            <person name="Roberts R.J."/>
        </authorList>
    </citation>
    <scope>NUCLEOTIDE SEQUENCE [LARGE SCALE GENOMIC DNA]</scope>
    <source>
        <strain evidence="3 4">NEB252</strain>
    </source>
</reference>
<protein>
    <submittedName>
        <fullName evidence="3">YdcF family protein</fullName>
    </submittedName>
</protein>
<dbReference type="InterPro" id="IPR036393">
    <property type="entry name" value="AceGlu_kinase-like_sf"/>
</dbReference>
<evidence type="ECO:0000256" key="1">
    <source>
        <dbReference type="SAM" id="Phobius"/>
    </source>
</evidence>
<dbReference type="PANTHER" id="PTHR30336:SF4">
    <property type="entry name" value="ENVELOPE BIOGENESIS FACTOR ELYC"/>
    <property type="match status" value="1"/>
</dbReference>
<keyword evidence="1" id="KW-0812">Transmembrane</keyword>
<dbReference type="GO" id="GO:0005886">
    <property type="term" value="C:plasma membrane"/>
    <property type="evidence" value="ECO:0007669"/>
    <property type="project" value="TreeGrafter"/>
</dbReference>
<evidence type="ECO:0000313" key="3">
    <source>
        <dbReference type="EMBL" id="QDP78413.1"/>
    </source>
</evidence>
<dbReference type="EMBL" id="CP041695">
    <property type="protein sequence ID" value="QDP78413.1"/>
    <property type="molecule type" value="Genomic_DNA"/>
</dbReference>
<dbReference type="Pfam" id="PF02698">
    <property type="entry name" value="DUF218"/>
    <property type="match status" value="1"/>
</dbReference>
<dbReference type="AlphaFoldDB" id="A0A516NHN1"/>
<organism evidence="3 4">
    <name type="scientific">Nocardia otitidiscaviarum</name>
    <dbReference type="NCBI Taxonomy" id="1823"/>
    <lineage>
        <taxon>Bacteria</taxon>
        <taxon>Bacillati</taxon>
        <taxon>Actinomycetota</taxon>
        <taxon>Actinomycetes</taxon>
        <taxon>Mycobacteriales</taxon>
        <taxon>Nocardiaceae</taxon>
        <taxon>Nocardia</taxon>
    </lineage>
</organism>
<dbReference type="InterPro" id="IPR014729">
    <property type="entry name" value="Rossmann-like_a/b/a_fold"/>
</dbReference>
<feature type="transmembrane region" description="Helical" evidence="1">
    <location>
        <begin position="116"/>
        <end position="145"/>
    </location>
</feature>
<feature type="transmembrane region" description="Helical" evidence="1">
    <location>
        <begin position="88"/>
        <end position="110"/>
    </location>
</feature>
<dbReference type="InterPro" id="IPR003848">
    <property type="entry name" value="DUF218"/>
</dbReference>